<accession>A0A9P6ME34</accession>
<comment type="caution">
    <text evidence="2">The sequence shown here is derived from an EMBL/GenBank/DDBJ whole genome shotgun (WGS) entry which is preliminary data.</text>
</comment>
<reference evidence="2" key="1">
    <citation type="journal article" date="2020" name="Fungal Divers.">
        <title>Resolving the Mortierellaceae phylogeny through synthesis of multi-gene phylogenetics and phylogenomics.</title>
        <authorList>
            <person name="Vandepol N."/>
            <person name="Liber J."/>
            <person name="Desiro A."/>
            <person name="Na H."/>
            <person name="Kennedy M."/>
            <person name="Barry K."/>
            <person name="Grigoriev I.V."/>
            <person name="Miller A.N."/>
            <person name="O'Donnell K."/>
            <person name="Stajich J.E."/>
            <person name="Bonito G."/>
        </authorList>
    </citation>
    <scope>NUCLEOTIDE SEQUENCE</scope>
    <source>
        <strain evidence="2">NRRL 2769</strain>
    </source>
</reference>
<feature type="compositionally biased region" description="Polar residues" evidence="1">
    <location>
        <begin position="1"/>
        <end position="18"/>
    </location>
</feature>
<feature type="compositionally biased region" description="Low complexity" evidence="1">
    <location>
        <begin position="102"/>
        <end position="117"/>
    </location>
</feature>
<proteinExistence type="predicted"/>
<keyword evidence="3" id="KW-1185">Reference proteome</keyword>
<name>A0A9P6ME34_9FUNG</name>
<feature type="region of interest" description="Disordered" evidence="1">
    <location>
        <begin position="85"/>
        <end position="124"/>
    </location>
</feature>
<feature type="region of interest" description="Disordered" evidence="1">
    <location>
        <begin position="1"/>
        <end position="64"/>
    </location>
</feature>
<dbReference type="AlphaFoldDB" id="A0A9P6ME34"/>
<gene>
    <name evidence="2" type="ORF">BGZ80_007796</name>
</gene>
<feature type="compositionally biased region" description="Pro residues" evidence="1">
    <location>
        <begin position="27"/>
        <end position="37"/>
    </location>
</feature>
<evidence type="ECO:0000313" key="3">
    <source>
        <dbReference type="Proteomes" id="UP000703661"/>
    </source>
</evidence>
<dbReference type="Proteomes" id="UP000703661">
    <property type="component" value="Unassembled WGS sequence"/>
</dbReference>
<sequence>MTGSGYNCGPNSDSTWKLTASPKPMYATPPPPSPPMQPSQQLCAPSPRFSSSSQFTPIGVPVISPQPRARTLSFSDSQHARAFSASSLPFAPPTVRPNSCNSSRRSTPVRSSTHPTTFSIPQEILDPNYKSPTFKIKSWNPPSKHSSTLASLPAEVPKMGPEKMSPLRREALGHWTNAEARLETITKGSFLKSSADQYEVDVVATTPKAAQYQKSTYEDAFPCGVSPTEKVSNTPFQFSFTSRRFRAAVEASIEKTTVVADVSPRSSVVAETSSRKDEMDQTLGGIATKNSILQSALSPELKAEEEGKESLSDSTTALVAKVEEVDVVKIDTSAKITITSSSSSSTPISTESQSLPIVVAVEEETQGQSDNNTMTATAATLASKITEI</sequence>
<protein>
    <submittedName>
        <fullName evidence="2">Uncharacterized protein</fullName>
    </submittedName>
</protein>
<dbReference type="EMBL" id="JAAAID010004055">
    <property type="protein sequence ID" value="KAF9994487.1"/>
    <property type="molecule type" value="Genomic_DNA"/>
</dbReference>
<feature type="non-terminal residue" evidence="2">
    <location>
        <position position="388"/>
    </location>
</feature>
<organism evidence="2 3">
    <name type="scientific">Entomortierella chlamydospora</name>
    <dbReference type="NCBI Taxonomy" id="101097"/>
    <lineage>
        <taxon>Eukaryota</taxon>
        <taxon>Fungi</taxon>
        <taxon>Fungi incertae sedis</taxon>
        <taxon>Mucoromycota</taxon>
        <taxon>Mortierellomycotina</taxon>
        <taxon>Mortierellomycetes</taxon>
        <taxon>Mortierellales</taxon>
        <taxon>Mortierellaceae</taxon>
        <taxon>Entomortierella</taxon>
    </lineage>
</organism>
<evidence type="ECO:0000256" key="1">
    <source>
        <dbReference type="SAM" id="MobiDB-lite"/>
    </source>
</evidence>
<evidence type="ECO:0000313" key="2">
    <source>
        <dbReference type="EMBL" id="KAF9994487.1"/>
    </source>
</evidence>